<feature type="domain" description="Core-binding (CB)" evidence="4">
    <location>
        <begin position="95"/>
        <end position="173"/>
    </location>
</feature>
<evidence type="ECO:0000256" key="1">
    <source>
        <dbReference type="ARBA" id="ARBA00022908"/>
    </source>
</evidence>
<dbReference type="GO" id="GO:0003677">
    <property type="term" value="F:DNA binding"/>
    <property type="evidence" value="ECO:0007669"/>
    <property type="project" value="UniProtKB-UniRule"/>
</dbReference>
<keyword evidence="1" id="KW-0229">DNA integration</keyword>
<dbReference type="InterPro" id="IPR010998">
    <property type="entry name" value="Integrase_recombinase_N"/>
</dbReference>
<organism evidence="5">
    <name type="scientific">Thermodesulfobium narugense</name>
    <dbReference type="NCBI Taxonomy" id="184064"/>
    <lineage>
        <taxon>Bacteria</taxon>
        <taxon>Pseudomonadati</taxon>
        <taxon>Thermodesulfobiota</taxon>
        <taxon>Thermodesulfobiia</taxon>
        <taxon>Thermodesulfobiales</taxon>
        <taxon>Thermodesulfobiaceae</taxon>
        <taxon>Thermodesulfobium</taxon>
    </lineage>
</organism>
<dbReference type="PROSITE" id="PS51900">
    <property type="entry name" value="CB"/>
    <property type="match status" value="1"/>
</dbReference>
<keyword evidence="2 3" id="KW-0238">DNA-binding</keyword>
<dbReference type="Gene3D" id="1.10.150.130">
    <property type="match status" value="1"/>
</dbReference>
<evidence type="ECO:0000256" key="2">
    <source>
        <dbReference type="ARBA" id="ARBA00023125"/>
    </source>
</evidence>
<reference evidence="5" key="1">
    <citation type="journal article" date="2020" name="mSystems">
        <title>Genome- and Community-Level Interaction Insights into Carbon Utilization and Element Cycling Functions of Hydrothermarchaeota in Hydrothermal Sediment.</title>
        <authorList>
            <person name="Zhou Z."/>
            <person name="Liu Y."/>
            <person name="Xu W."/>
            <person name="Pan J."/>
            <person name="Luo Z.H."/>
            <person name="Li M."/>
        </authorList>
    </citation>
    <scope>NUCLEOTIDE SEQUENCE [LARGE SCALE GENOMIC DNA]</scope>
    <source>
        <strain evidence="5">SpSt-1019</strain>
    </source>
</reference>
<evidence type="ECO:0000256" key="3">
    <source>
        <dbReference type="PROSITE-ProRule" id="PRU01248"/>
    </source>
</evidence>
<dbReference type="InterPro" id="IPR004107">
    <property type="entry name" value="Integrase_SAM-like_N"/>
</dbReference>
<evidence type="ECO:0000313" key="5">
    <source>
        <dbReference type="EMBL" id="HHI66158.1"/>
    </source>
</evidence>
<dbReference type="AlphaFoldDB" id="A0A7C5KDR0"/>
<sequence length="228" mass="26771">MVSFPYNPQFVEKIKTIKEHKWHPEEKYWRFPNSNGKLEKIVEIFEGEKIYIKPSLKSQRNRYVIARDKVPEQSHTENCHSELVSESHSSQSPIYNFEGLSKEIVSRKYSYKTVKAYIYFNRDFLNFIHKSPPEINDDDVKDYLAYLAEERQCAKSTLNQAINAMKFYYGIILKKKFVYELKRPGKDKKLHVVLSQEEVARILDSIDNTKHRAILHNLILAALNTPGG</sequence>
<comment type="caution">
    <text evidence="5">The sequence shown here is derived from an EMBL/GenBank/DDBJ whole genome shotgun (WGS) entry which is preliminary data.</text>
</comment>
<dbReference type="Pfam" id="PF13495">
    <property type="entry name" value="Phage_int_SAM_4"/>
    <property type="match status" value="1"/>
</dbReference>
<protein>
    <recommendedName>
        <fullName evidence="4">Core-binding (CB) domain-containing protein</fullName>
    </recommendedName>
</protein>
<dbReference type="InterPro" id="IPR011010">
    <property type="entry name" value="DNA_brk_join_enz"/>
</dbReference>
<gene>
    <name evidence="5" type="ORF">ENL70_06400</name>
</gene>
<dbReference type="EMBL" id="DRUY01000212">
    <property type="protein sequence ID" value="HHI66158.1"/>
    <property type="molecule type" value="Genomic_DNA"/>
</dbReference>
<dbReference type="SUPFAM" id="SSF56349">
    <property type="entry name" value="DNA breaking-rejoining enzymes"/>
    <property type="match status" value="1"/>
</dbReference>
<dbReference type="InterPro" id="IPR044068">
    <property type="entry name" value="CB"/>
</dbReference>
<evidence type="ECO:0000259" key="4">
    <source>
        <dbReference type="PROSITE" id="PS51900"/>
    </source>
</evidence>
<name>A0A7C5KDR0_9BACT</name>
<proteinExistence type="predicted"/>
<accession>A0A7C5KDR0</accession>
<dbReference type="GO" id="GO:0015074">
    <property type="term" value="P:DNA integration"/>
    <property type="evidence" value="ECO:0007669"/>
    <property type="project" value="UniProtKB-KW"/>
</dbReference>